<comment type="caution">
    <text evidence="1">The sequence shown here is derived from an EMBL/GenBank/DDBJ whole genome shotgun (WGS) entry which is preliminary data.</text>
</comment>
<name>A0ACC3DJ01_9PEZI</name>
<gene>
    <name evidence="1" type="ORF">LTS18_012831</name>
</gene>
<keyword evidence="2" id="KW-1185">Reference proteome</keyword>
<feature type="non-terminal residue" evidence="1">
    <location>
        <position position="1"/>
    </location>
</feature>
<accession>A0ACC3DJ01</accession>
<sequence>INPDGTVEKLNDEDPLGQVGEAILYSFTLSVLHFTLDVLVFQQYRQEIEWQEIIFRTLGMAPALFFLIYMMHSDTAARWPGVKQILFLSTSVAAGCYLIYSGNNAGYYAVMKRAPPVGTLWVWSVIEMQLLYAVVSVAIVGVYMWWGGLKPF</sequence>
<proteinExistence type="predicted"/>
<dbReference type="EMBL" id="JAWDJW010003895">
    <property type="protein sequence ID" value="KAK3076503.1"/>
    <property type="molecule type" value="Genomic_DNA"/>
</dbReference>
<organism evidence="1 2">
    <name type="scientific">Coniosporium uncinatum</name>
    <dbReference type="NCBI Taxonomy" id="93489"/>
    <lineage>
        <taxon>Eukaryota</taxon>
        <taxon>Fungi</taxon>
        <taxon>Dikarya</taxon>
        <taxon>Ascomycota</taxon>
        <taxon>Pezizomycotina</taxon>
        <taxon>Dothideomycetes</taxon>
        <taxon>Dothideomycetes incertae sedis</taxon>
        <taxon>Coniosporium</taxon>
    </lineage>
</organism>
<protein>
    <submittedName>
        <fullName evidence="1">Uncharacterized protein</fullName>
    </submittedName>
</protein>
<evidence type="ECO:0000313" key="1">
    <source>
        <dbReference type="EMBL" id="KAK3076503.1"/>
    </source>
</evidence>
<dbReference type="Proteomes" id="UP001186974">
    <property type="component" value="Unassembled WGS sequence"/>
</dbReference>
<reference evidence="1" key="1">
    <citation type="submission" date="2024-09" db="EMBL/GenBank/DDBJ databases">
        <title>Black Yeasts Isolated from many extreme environments.</title>
        <authorList>
            <person name="Coleine C."/>
            <person name="Stajich J.E."/>
            <person name="Selbmann L."/>
        </authorList>
    </citation>
    <scope>NUCLEOTIDE SEQUENCE</scope>
    <source>
        <strain evidence="1">CCFEE 5737</strain>
    </source>
</reference>
<evidence type="ECO:0000313" key="2">
    <source>
        <dbReference type="Proteomes" id="UP001186974"/>
    </source>
</evidence>